<feature type="compositionally biased region" description="Low complexity" evidence="14">
    <location>
        <begin position="438"/>
        <end position="499"/>
    </location>
</feature>
<keyword evidence="7" id="KW-0325">Glycoprotein</keyword>
<comment type="catalytic activity">
    <reaction evidence="1">
        <text>Hydrolysis of (1-&gt;3)-beta-D-glucosidic linkages in (1-&gt;3)-beta-D-glucans.</text>
        <dbReference type="EC" id="3.2.1.39"/>
    </reaction>
</comment>
<keyword evidence="10" id="KW-0624">Polysaccharide degradation</keyword>
<keyword evidence="15" id="KW-0732">Signal</keyword>
<dbReference type="EMBL" id="CAKKTJ010000223">
    <property type="protein sequence ID" value="CAH0478212.1"/>
    <property type="molecule type" value="Genomic_DNA"/>
</dbReference>
<feature type="compositionally biased region" description="Low complexity" evidence="14">
    <location>
        <begin position="347"/>
        <end position="384"/>
    </location>
</feature>
<evidence type="ECO:0000313" key="16">
    <source>
        <dbReference type="EMBL" id="CAH0478212.1"/>
    </source>
</evidence>
<evidence type="ECO:0000256" key="15">
    <source>
        <dbReference type="SAM" id="SignalP"/>
    </source>
</evidence>
<comment type="function">
    <text evidence="11">Glucanases play a role in cell expansion during growth, in cell-cell fusion during mating, and in spore release during sporulation. This enzyme may be involved in beta-glucan degradation. Active on laminarin and lichenan.</text>
</comment>
<dbReference type="AlphaFoldDB" id="A0AAU9L1M1"/>
<organism evidence="16 17">
    <name type="scientific">Peronospora belbahrii</name>
    <dbReference type="NCBI Taxonomy" id="622444"/>
    <lineage>
        <taxon>Eukaryota</taxon>
        <taxon>Sar</taxon>
        <taxon>Stramenopiles</taxon>
        <taxon>Oomycota</taxon>
        <taxon>Peronosporomycetes</taxon>
        <taxon>Peronosporales</taxon>
        <taxon>Peronosporaceae</taxon>
        <taxon>Peronospora</taxon>
    </lineage>
</organism>
<sequence>MVCTSYKTIFAMLAAMAFGLTEANLGICYAPWNGLEVTKERIETDCRKMLEYTTFIRTFEVNMIGLNIIDVVSSVNGKIAVGVQMAVRENIPMEIKGVCDGYKKSPDTVMAVYVGNENLQIDGSGQYTVDEVIGYIKTVKECTGGNVKVGTVQTISYWLGASDAKRLYDECTSPGVNIYPFFTSSLKSNFDKFLDQINQLENIFGQDNLFDITEVGFPTNGPPSSQGVMPSLQESQLLLDNVFHWSIKMNKTTFWFQYLDQLKTFGGPDFEMYFGIVNVDRTPKLVFPKSSSPIPSPAPNVPAPAPGNPPPSGSPATESPVAILVDAASTPAPDVLGPAPESTAPKSTTSDSPATGSPSTGSPSTGSPSTGSPSTGSPASGSADLDSYASGSASLDSPASELPASGSPPPGSPPPCFSLPESPGGGGGGGGTFGITCSPPTGSPASGSPPTGSPASGSPATDSPASGSPATGSPATGSPSTGSPSTGSPDTGSPASGSADLDSYASGSADLDSYASGSASLDFPASGSPPPCFSPPESPVSGSPALEIPATGSPVTGSPPTGSPALPVSGSPATDSPVSGSPATDSPVSGSPVLGSPASGSPPPCSPAPGIPDSSTPCDFPPNAENEDLFNDGSYGTKDTYT</sequence>
<keyword evidence="9" id="KW-0961">Cell wall biogenesis/degradation</keyword>
<feature type="compositionally biased region" description="Gly residues" evidence="14">
    <location>
        <begin position="423"/>
        <end position="433"/>
    </location>
</feature>
<feature type="chain" id="PRO_5043807044" description="glucan endo-1,3-beta-D-glucosidase" evidence="15">
    <location>
        <begin position="24"/>
        <end position="642"/>
    </location>
</feature>
<keyword evidence="4" id="KW-1003">Cell membrane</keyword>
<evidence type="ECO:0000256" key="7">
    <source>
        <dbReference type="ARBA" id="ARBA00023180"/>
    </source>
</evidence>
<keyword evidence="8" id="KW-0119">Carbohydrate metabolism</keyword>
<dbReference type="EC" id="3.2.1.39" evidence="3"/>
<dbReference type="Proteomes" id="UP001160483">
    <property type="component" value="Unassembled WGS sequence"/>
</dbReference>
<comment type="subcellular location">
    <subcellularLocation>
        <location evidence="2">Cell membrane</location>
    </subcellularLocation>
</comment>
<accession>A0AAU9L1M1</accession>
<feature type="compositionally biased region" description="Polar residues" evidence="14">
    <location>
        <begin position="571"/>
        <end position="584"/>
    </location>
</feature>
<dbReference type="GO" id="GO:0042973">
    <property type="term" value="F:glucan endo-1,3-beta-D-glucosidase activity"/>
    <property type="evidence" value="ECO:0007669"/>
    <property type="project" value="UniProtKB-EC"/>
</dbReference>
<evidence type="ECO:0000313" key="17">
    <source>
        <dbReference type="Proteomes" id="UP001160483"/>
    </source>
</evidence>
<evidence type="ECO:0000256" key="12">
    <source>
        <dbReference type="ARBA" id="ARBA00042373"/>
    </source>
</evidence>
<dbReference type="InterPro" id="IPR017853">
    <property type="entry name" value="GH"/>
</dbReference>
<evidence type="ECO:0000256" key="1">
    <source>
        <dbReference type="ARBA" id="ARBA00000382"/>
    </source>
</evidence>
<evidence type="ECO:0000256" key="14">
    <source>
        <dbReference type="SAM" id="MobiDB-lite"/>
    </source>
</evidence>
<dbReference type="SUPFAM" id="SSF51445">
    <property type="entry name" value="(Trans)glycosidases"/>
    <property type="match status" value="1"/>
</dbReference>
<feature type="region of interest" description="Disordered" evidence="14">
    <location>
        <begin position="330"/>
        <end position="642"/>
    </location>
</feature>
<evidence type="ECO:0000256" key="4">
    <source>
        <dbReference type="ARBA" id="ARBA00022475"/>
    </source>
</evidence>
<evidence type="ECO:0000256" key="11">
    <source>
        <dbReference type="ARBA" id="ARBA00037649"/>
    </source>
</evidence>
<feature type="compositionally biased region" description="Pro residues" evidence="14">
    <location>
        <begin position="294"/>
        <end position="313"/>
    </location>
</feature>
<dbReference type="GO" id="GO:0000272">
    <property type="term" value="P:polysaccharide catabolic process"/>
    <property type="evidence" value="ECO:0007669"/>
    <property type="project" value="UniProtKB-KW"/>
</dbReference>
<comment type="caution">
    <text evidence="16">The sequence shown here is derived from an EMBL/GenBank/DDBJ whole genome shotgun (WGS) entry which is preliminary data.</text>
</comment>
<protein>
    <recommendedName>
        <fullName evidence="3">glucan endo-1,3-beta-D-glucosidase</fullName>
        <ecNumber evidence="3">3.2.1.39</ecNumber>
    </recommendedName>
    <alternativeName>
        <fullName evidence="13">Endo-1,3-beta-glucanase btgC</fullName>
    </alternativeName>
    <alternativeName>
        <fullName evidence="12">Laminarinase btgC</fullName>
    </alternativeName>
</protein>
<proteinExistence type="predicted"/>
<evidence type="ECO:0000256" key="2">
    <source>
        <dbReference type="ARBA" id="ARBA00004236"/>
    </source>
</evidence>
<keyword evidence="6" id="KW-0472">Membrane</keyword>
<keyword evidence="5" id="KW-0378">Hydrolase</keyword>
<evidence type="ECO:0000256" key="3">
    <source>
        <dbReference type="ARBA" id="ARBA00012780"/>
    </source>
</evidence>
<evidence type="ECO:0000256" key="5">
    <source>
        <dbReference type="ARBA" id="ARBA00022801"/>
    </source>
</evidence>
<dbReference type="PANTHER" id="PTHR16631">
    <property type="entry name" value="GLUCAN 1,3-BETA-GLUCOSIDASE"/>
    <property type="match status" value="1"/>
</dbReference>
<feature type="region of interest" description="Disordered" evidence="14">
    <location>
        <begin position="288"/>
        <end position="318"/>
    </location>
</feature>
<dbReference type="GO" id="GO:0071555">
    <property type="term" value="P:cell wall organization"/>
    <property type="evidence" value="ECO:0007669"/>
    <property type="project" value="UniProtKB-KW"/>
</dbReference>
<name>A0AAU9L1M1_9STRA</name>
<reference evidence="16" key="1">
    <citation type="submission" date="2021-11" db="EMBL/GenBank/DDBJ databases">
        <authorList>
            <person name="Islam A."/>
            <person name="Islam S."/>
            <person name="Flora M.S."/>
            <person name="Rahman M."/>
            <person name="Ziaur R.M."/>
            <person name="Epstein J.H."/>
            <person name="Hassan M."/>
            <person name="Klassen M."/>
            <person name="Woodard K."/>
            <person name="Webb A."/>
            <person name="Webby R.J."/>
            <person name="El Zowalaty M.E."/>
        </authorList>
    </citation>
    <scope>NUCLEOTIDE SEQUENCE</scope>
    <source>
        <strain evidence="16">Pbs3</strain>
    </source>
</reference>
<feature type="compositionally biased region" description="Pro residues" evidence="14">
    <location>
        <begin position="406"/>
        <end position="417"/>
    </location>
</feature>
<evidence type="ECO:0000256" key="8">
    <source>
        <dbReference type="ARBA" id="ARBA00023277"/>
    </source>
</evidence>
<feature type="compositionally biased region" description="Pro residues" evidence="14">
    <location>
        <begin position="527"/>
        <end position="538"/>
    </location>
</feature>
<dbReference type="PANTHER" id="PTHR16631:SF17">
    <property type="entry name" value="GLUCAN ENDO-1,3-BETA-GLUCOSIDASE BTGC"/>
    <property type="match status" value="1"/>
</dbReference>
<feature type="compositionally biased region" description="Low complexity" evidence="14">
    <location>
        <begin position="549"/>
        <end position="565"/>
    </location>
</feature>
<evidence type="ECO:0000256" key="9">
    <source>
        <dbReference type="ARBA" id="ARBA00023316"/>
    </source>
</evidence>
<evidence type="ECO:0000256" key="13">
    <source>
        <dbReference type="ARBA" id="ARBA00043078"/>
    </source>
</evidence>
<gene>
    <name evidence="16" type="ORF">PBS003_LOCUS4915</name>
</gene>
<evidence type="ECO:0000256" key="6">
    <source>
        <dbReference type="ARBA" id="ARBA00023136"/>
    </source>
</evidence>
<dbReference type="GO" id="GO:0005886">
    <property type="term" value="C:plasma membrane"/>
    <property type="evidence" value="ECO:0007669"/>
    <property type="project" value="UniProtKB-SubCell"/>
</dbReference>
<feature type="signal peptide" evidence="15">
    <location>
        <begin position="1"/>
        <end position="23"/>
    </location>
</feature>
<feature type="compositionally biased region" description="Pro residues" evidence="14">
    <location>
        <begin position="600"/>
        <end position="610"/>
    </location>
</feature>
<dbReference type="Gene3D" id="3.20.20.80">
    <property type="entry name" value="Glycosidases"/>
    <property type="match status" value="1"/>
</dbReference>
<dbReference type="InterPro" id="IPR050732">
    <property type="entry name" value="Beta-glucan_modifiers"/>
</dbReference>
<evidence type="ECO:0000256" key="10">
    <source>
        <dbReference type="ARBA" id="ARBA00023326"/>
    </source>
</evidence>
<feature type="compositionally biased region" description="Low complexity" evidence="14">
    <location>
        <begin position="586"/>
        <end position="599"/>
    </location>
</feature>